<reference evidence="2" key="1">
    <citation type="journal article" date="2021" name="Nat. Commun.">
        <title>Genetic determinants of endophytism in the Arabidopsis root mycobiome.</title>
        <authorList>
            <person name="Mesny F."/>
            <person name="Miyauchi S."/>
            <person name="Thiergart T."/>
            <person name="Pickel B."/>
            <person name="Atanasova L."/>
            <person name="Karlsson M."/>
            <person name="Huettel B."/>
            <person name="Barry K.W."/>
            <person name="Haridas S."/>
            <person name="Chen C."/>
            <person name="Bauer D."/>
            <person name="Andreopoulos W."/>
            <person name="Pangilinan J."/>
            <person name="LaButti K."/>
            <person name="Riley R."/>
            <person name="Lipzen A."/>
            <person name="Clum A."/>
            <person name="Drula E."/>
            <person name="Henrissat B."/>
            <person name="Kohler A."/>
            <person name="Grigoriev I.V."/>
            <person name="Martin F.M."/>
            <person name="Hacquard S."/>
        </authorList>
    </citation>
    <scope>NUCLEOTIDE SEQUENCE</scope>
    <source>
        <strain evidence="2">MPI-CAGE-AT-0016</strain>
    </source>
</reference>
<feature type="domain" description="Enoyl reductase (ER)" evidence="1">
    <location>
        <begin position="14"/>
        <end position="330"/>
    </location>
</feature>
<dbReference type="SUPFAM" id="SSF50129">
    <property type="entry name" value="GroES-like"/>
    <property type="match status" value="1"/>
</dbReference>
<dbReference type="InterPro" id="IPR013154">
    <property type="entry name" value="ADH-like_N"/>
</dbReference>
<dbReference type="GO" id="GO:0016491">
    <property type="term" value="F:oxidoreductase activity"/>
    <property type="evidence" value="ECO:0007669"/>
    <property type="project" value="InterPro"/>
</dbReference>
<sequence>MAQTIRKVVIPKYGDPSVLKIVKATIPPPPARHVQVAPIYAGFSGADINMRRGTYPMQKKAPLTPGYCLVGTVKANGSGSTKFSPGDSVACLTKYDAQAELANLPEEHVMPVPAGLDAQQVTALVLDWCTAYAMVHQVAKVTKGQRIFVHGISGSVGFATMKLAQLQGAVVYGTASERNHQAVRDEGGIPFVYTNQDWVAEMKALGGVDAVFDSIGFDSFDTSYDVINSRGIVVGFGANKQSISGEEPSGGTWPVVKFLAKGKLPWSGKRTQFYLINRDQPEYQSNFKALVGLLSRGEISVPIRKVWDMEQIQEAHRQWSSGHGLGAVVVRI</sequence>
<name>A0A8K0TF15_9PEZI</name>
<dbReference type="Pfam" id="PF13602">
    <property type="entry name" value="ADH_zinc_N_2"/>
    <property type="match status" value="1"/>
</dbReference>
<dbReference type="SUPFAM" id="SSF51735">
    <property type="entry name" value="NAD(P)-binding Rossmann-fold domains"/>
    <property type="match status" value="1"/>
</dbReference>
<proteinExistence type="predicted"/>
<evidence type="ECO:0000313" key="2">
    <source>
        <dbReference type="EMBL" id="KAH7358358.1"/>
    </source>
</evidence>
<gene>
    <name evidence="2" type="ORF">B0T11DRAFT_102849</name>
</gene>
<dbReference type="InterPro" id="IPR020843">
    <property type="entry name" value="ER"/>
</dbReference>
<dbReference type="SMART" id="SM00829">
    <property type="entry name" value="PKS_ER"/>
    <property type="match status" value="1"/>
</dbReference>
<dbReference type="Pfam" id="PF08240">
    <property type="entry name" value="ADH_N"/>
    <property type="match status" value="1"/>
</dbReference>
<dbReference type="EMBL" id="JAGPXD010000004">
    <property type="protein sequence ID" value="KAH7358358.1"/>
    <property type="molecule type" value="Genomic_DNA"/>
</dbReference>
<dbReference type="InterPro" id="IPR011032">
    <property type="entry name" value="GroES-like_sf"/>
</dbReference>
<dbReference type="Gene3D" id="3.90.180.10">
    <property type="entry name" value="Medium-chain alcohol dehydrogenases, catalytic domain"/>
    <property type="match status" value="1"/>
</dbReference>
<protein>
    <submittedName>
        <fullName evidence="2">Chaperonin 10-like protein</fullName>
    </submittedName>
</protein>
<dbReference type="GO" id="GO:0005739">
    <property type="term" value="C:mitochondrion"/>
    <property type="evidence" value="ECO:0007669"/>
    <property type="project" value="TreeGrafter"/>
</dbReference>
<keyword evidence="3" id="KW-1185">Reference proteome</keyword>
<evidence type="ECO:0000259" key="1">
    <source>
        <dbReference type="SMART" id="SM00829"/>
    </source>
</evidence>
<dbReference type="PANTHER" id="PTHR43677">
    <property type="entry name" value="SHORT-CHAIN DEHYDROGENASE/REDUCTASE"/>
    <property type="match status" value="1"/>
</dbReference>
<comment type="caution">
    <text evidence="2">The sequence shown here is derived from an EMBL/GenBank/DDBJ whole genome shotgun (WGS) entry which is preliminary data.</text>
</comment>
<evidence type="ECO:0000313" key="3">
    <source>
        <dbReference type="Proteomes" id="UP000813385"/>
    </source>
</evidence>
<dbReference type="Gene3D" id="3.40.50.720">
    <property type="entry name" value="NAD(P)-binding Rossmann-like Domain"/>
    <property type="match status" value="1"/>
</dbReference>
<organism evidence="2 3">
    <name type="scientific">Plectosphaerella cucumerina</name>
    <dbReference type="NCBI Taxonomy" id="40658"/>
    <lineage>
        <taxon>Eukaryota</taxon>
        <taxon>Fungi</taxon>
        <taxon>Dikarya</taxon>
        <taxon>Ascomycota</taxon>
        <taxon>Pezizomycotina</taxon>
        <taxon>Sordariomycetes</taxon>
        <taxon>Hypocreomycetidae</taxon>
        <taxon>Glomerellales</taxon>
        <taxon>Plectosphaerellaceae</taxon>
        <taxon>Plectosphaerella</taxon>
    </lineage>
</organism>
<dbReference type="Proteomes" id="UP000813385">
    <property type="component" value="Unassembled WGS sequence"/>
</dbReference>
<accession>A0A8K0TF15</accession>
<dbReference type="CDD" id="cd08273">
    <property type="entry name" value="MDR8"/>
    <property type="match status" value="1"/>
</dbReference>
<dbReference type="AlphaFoldDB" id="A0A8K0TF15"/>
<dbReference type="OrthoDB" id="203908at2759"/>
<dbReference type="PANTHER" id="PTHR43677:SF4">
    <property type="entry name" value="QUINONE OXIDOREDUCTASE-LIKE PROTEIN 2"/>
    <property type="match status" value="1"/>
</dbReference>
<dbReference type="InterPro" id="IPR051397">
    <property type="entry name" value="Zn-ADH-like_protein"/>
</dbReference>
<dbReference type="InterPro" id="IPR036291">
    <property type="entry name" value="NAD(P)-bd_dom_sf"/>
</dbReference>